<dbReference type="KEGG" id="csol:105363864"/>
<protein>
    <submittedName>
        <fullName evidence="9">Mitochondrial inner membrane protein COX18</fullName>
    </submittedName>
</protein>
<organism evidence="8 9">
    <name type="scientific">Ceratosolen solmsi marchali</name>
    <dbReference type="NCBI Taxonomy" id="326594"/>
    <lineage>
        <taxon>Eukaryota</taxon>
        <taxon>Metazoa</taxon>
        <taxon>Ecdysozoa</taxon>
        <taxon>Arthropoda</taxon>
        <taxon>Hexapoda</taxon>
        <taxon>Insecta</taxon>
        <taxon>Pterygota</taxon>
        <taxon>Neoptera</taxon>
        <taxon>Endopterygota</taxon>
        <taxon>Hymenoptera</taxon>
        <taxon>Apocrita</taxon>
        <taxon>Proctotrupomorpha</taxon>
        <taxon>Chalcidoidea</taxon>
        <taxon>Agaonidae</taxon>
        <taxon>Agaoninae</taxon>
        <taxon>Ceratosolen</taxon>
    </lineage>
</organism>
<feature type="transmembrane region" description="Helical" evidence="6">
    <location>
        <begin position="312"/>
        <end position="330"/>
    </location>
</feature>
<dbReference type="PANTHER" id="PTHR12428">
    <property type="entry name" value="OXA1"/>
    <property type="match status" value="1"/>
</dbReference>
<proteinExistence type="inferred from homology"/>
<evidence type="ECO:0000256" key="3">
    <source>
        <dbReference type="ARBA" id="ARBA00022989"/>
    </source>
</evidence>
<name>A0AAJ7DXE9_9HYME</name>
<evidence type="ECO:0000256" key="4">
    <source>
        <dbReference type="ARBA" id="ARBA00023136"/>
    </source>
</evidence>
<keyword evidence="8" id="KW-1185">Reference proteome</keyword>
<evidence type="ECO:0000256" key="5">
    <source>
        <dbReference type="RuleBase" id="RU003945"/>
    </source>
</evidence>
<dbReference type="InterPro" id="IPR001708">
    <property type="entry name" value="YidC/ALB3/OXA1/COX18"/>
</dbReference>
<dbReference type="Proteomes" id="UP000695007">
    <property type="component" value="Unplaced"/>
</dbReference>
<comment type="subcellular location">
    <subcellularLocation>
        <location evidence="1 5">Membrane</location>
        <topology evidence="1 5">Multi-pass membrane protein</topology>
    </subcellularLocation>
</comment>
<dbReference type="GO" id="GO:0032977">
    <property type="term" value="F:membrane insertase activity"/>
    <property type="evidence" value="ECO:0007669"/>
    <property type="project" value="InterPro"/>
</dbReference>
<feature type="transmembrane region" description="Helical" evidence="6">
    <location>
        <begin position="279"/>
        <end position="300"/>
    </location>
</feature>
<keyword evidence="3 6" id="KW-1133">Transmembrane helix</keyword>
<reference evidence="9" key="1">
    <citation type="submission" date="2025-08" db="UniProtKB">
        <authorList>
            <consortium name="RefSeq"/>
        </authorList>
    </citation>
    <scope>IDENTIFICATION</scope>
</reference>
<dbReference type="PANTHER" id="PTHR12428:SF65">
    <property type="entry name" value="CYTOCHROME C OXIDASE ASSEMBLY PROTEIN COX18, MITOCHONDRIAL"/>
    <property type="match status" value="1"/>
</dbReference>
<feature type="transmembrane region" description="Helical" evidence="6">
    <location>
        <begin position="224"/>
        <end position="241"/>
    </location>
</feature>
<feature type="domain" description="Membrane insertase YidC/Oxa/ALB C-terminal" evidence="7">
    <location>
        <begin position="135"/>
        <end position="353"/>
    </location>
</feature>
<keyword evidence="2 5" id="KW-0812">Transmembrane</keyword>
<evidence type="ECO:0000259" key="7">
    <source>
        <dbReference type="Pfam" id="PF02096"/>
    </source>
</evidence>
<dbReference type="AlphaFoldDB" id="A0AAJ7DXE9"/>
<evidence type="ECO:0000313" key="9">
    <source>
        <dbReference type="RefSeq" id="XP_011499967.1"/>
    </source>
</evidence>
<dbReference type="RefSeq" id="XP_011499967.1">
    <property type="nucleotide sequence ID" value="XM_011501665.1"/>
</dbReference>
<dbReference type="Pfam" id="PF02096">
    <property type="entry name" value="60KD_IMP"/>
    <property type="match status" value="1"/>
</dbReference>
<keyword evidence="4 6" id="KW-0472">Membrane</keyword>
<evidence type="ECO:0000313" key="8">
    <source>
        <dbReference type="Proteomes" id="UP000695007"/>
    </source>
</evidence>
<dbReference type="InterPro" id="IPR028055">
    <property type="entry name" value="YidC/Oxa/ALB_C"/>
</dbReference>
<sequence>MHFRNSKKGLIYMFRQNCRFLSVHQSIKCNNSDNLTKFYNTNFNQFSCSPISKCFPRTILCSTHIPALQRRDISSNVSDIKNVNGSTLDSPIFEEAVDLAVPTLSKFVKFVSDSKIVELTQSSLLKVHEITGLPWWASIVVTSFAARIIVTLPLHISQIRNAAKLEIIQVEMKDTAQRLQMEAVYLSRHNNWPESWAKANYYSKIREEYNNLIIRDNCHPAKNFILLLIQIPMWVAFSFSTRNLCFMLPVPDTYAQLTYLELTVGGFGWVKNLTSVDNYLILPCTIGLLNLSLLEIHRLFKPKKQMKFEKWIKILLRILIVTTAYFATYLPAATNIYWMSSSLYGLIQVFITNSTRLRRLCKIPIVQSESKHPYKFFYNNLRAKLLNKAVKE</sequence>
<dbReference type="GO" id="GO:0033617">
    <property type="term" value="P:mitochondrial respiratory chain complex IV assembly"/>
    <property type="evidence" value="ECO:0007669"/>
    <property type="project" value="TreeGrafter"/>
</dbReference>
<evidence type="ECO:0000256" key="1">
    <source>
        <dbReference type="ARBA" id="ARBA00004141"/>
    </source>
</evidence>
<dbReference type="GeneID" id="105363864"/>
<evidence type="ECO:0000256" key="2">
    <source>
        <dbReference type="ARBA" id="ARBA00022692"/>
    </source>
</evidence>
<dbReference type="GO" id="GO:0032979">
    <property type="term" value="P:protein insertion into mitochondrial inner membrane from matrix"/>
    <property type="evidence" value="ECO:0007669"/>
    <property type="project" value="TreeGrafter"/>
</dbReference>
<dbReference type="GO" id="GO:0005743">
    <property type="term" value="C:mitochondrial inner membrane"/>
    <property type="evidence" value="ECO:0007669"/>
    <property type="project" value="TreeGrafter"/>
</dbReference>
<comment type="similarity">
    <text evidence="5">Belongs to the OXA1/ALB3/YidC family.</text>
</comment>
<evidence type="ECO:0000256" key="6">
    <source>
        <dbReference type="SAM" id="Phobius"/>
    </source>
</evidence>
<accession>A0AAJ7DXE9</accession>
<gene>
    <name evidence="9" type="primary">LOC105363864</name>
</gene>
<dbReference type="CDD" id="cd20069">
    <property type="entry name" value="5TM_Oxa1-like"/>
    <property type="match status" value="1"/>
</dbReference>